<dbReference type="PROSITE" id="PS51257">
    <property type="entry name" value="PROKAR_LIPOPROTEIN"/>
    <property type="match status" value="1"/>
</dbReference>
<dbReference type="Proteomes" id="UP000255264">
    <property type="component" value="Unassembled WGS sequence"/>
</dbReference>
<proteinExistence type="predicted"/>
<accession>A0A377IXH2</accession>
<dbReference type="OrthoDB" id="5676760at2"/>
<evidence type="ECO:0008006" key="4">
    <source>
        <dbReference type="Google" id="ProtNLM"/>
    </source>
</evidence>
<sequence>MKKLVLSLCGALFLLSGCSNGGVDEDALTAVDKNQNIRQICIKGSTRGAPDDFMDSLIASLKKKNIIGERVKDNRTVCNHILSFSAKGNRNIIARARLRVLSGINNQPLGSVSYKLKGEEKDRVAQVGLQGQTDLMVNQLFKNY</sequence>
<feature type="signal peptide" evidence="1">
    <location>
        <begin position="1"/>
        <end position="21"/>
    </location>
</feature>
<keyword evidence="3" id="KW-1185">Reference proteome</keyword>
<dbReference type="EMBL" id="UGHS01000003">
    <property type="protein sequence ID" value="STO92976.1"/>
    <property type="molecule type" value="Genomic_DNA"/>
</dbReference>
<evidence type="ECO:0000313" key="3">
    <source>
        <dbReference type="Proteomes" id="UP000255264"/>
    </source>
</evidence>
<keyword evidence="1" id="KW-0732">Signal</keyword>
<protein>
    <recommendedName>
        <fullName evidence="4">Lipoprotein</fullName>
    </recommendedName>
</protein>
<evidence type="ECO:0000256" key="1">
    <source>
        <dbReference type="SAM" id="SignalP"/>
    </source>
</evidence>
<dbReference type="RefSeq" id="WP_115002926.1">
    <property type="nucleotide sequence ID" value="NZ_JAHAHE010000017.1"/>
</dbReference>
<reference evidence="2 3" key="1">
    <citation type="submission" date="2018-06" db="EMBL/GenBank/DDBJ databases">
        <authorList>
            <consortium name="Pathogen Informatics"/>
            <person name="Doyle S."/>
        </authorList>
    </citation>
    <scope>NUCLEOTIDE SEQUENCE [LARGE SCALE GENOMIC DNA]</scope>
    <source>
        <strain evidence="2 3">NCTC13335</strain>
    </source>
</reference>
<evidence type="ECO:0000313" key="2">
    <source>
        <dbReference type="EMBL" id="STO92976.1"/>
    </source>
</evidence>
<name>A0A377IXH2_9PAST</name>
<gene>
    <name evidence="2" type="ORF">NCTC13335_00833</name>
</gene>
<organism evidence="2 3">
    <name type="scientific">Haemophilus pittmaniae</name>
    <dbReference type="NCBI Taxonomy" id="249188"/>
    <lineage>
        <taxon>Bacteria</taxon>
        <taxon>Pseudomonadati</taxon>
        <taxon>Pseudomonadota</taxon>
        <taxon>Gammaproteobacteria</taxon>
        <taxon>Pasteurellales</taxon>
        <taxon>Pasteurellaceae</taxon>
        <taxon>Haemophilus</taxon>
    </lineage>
</organism>
<dbReference type="AlphaFoldDB" id="A0A377IXH2"/>
<feature type="chain" id="PRO_5016730151" description="Lipoprotein" evidence="1">
    <location>
        <begin position="22"/>
        <end position="144"/>
    </location>
</feature>